<sequence>MPNANQDDADQNTDQNSNLSPDIEAIISKIPSTTDNDPIIIDAQDSQDGEILDSDAAHDDGDEWYPARAPRKRRYKEKSSQDSEKDAPRTESLTVIFVPTKEVKAYEGLAGPTVEGVIKNVDAALPETKIAGRLQSDTEIARVPYGSAFAEASFQAMFFLGESGIQCWNSTTDRLNATGVEASDTTLSRASVPLLAAAASRPHVPQTAGGPEESPAGARRTSDPADWMRHRQLDAAFRRHTSRLQRQQWDQLCSSFGSAASRSIGSQLQRALDEVVKTTEDLGLTLSVTKTAFLCYRPNGTPSRPVANAPKIGNIPLQHVTTQRYFGVLIDNYVTWRPEAKRLLIQCRQLMGVLRCFRRRNSGLSPQGLLALYRGLILSRILYAVPLLHFGRPQIQQLEQFHRCALRLCLGLPRFSGNVATLVEARENPISLHKRKRAMRHLVRLQDASSATSILSKLRSRPLSCLGTVTIELEDQIGPPKRRFPPTPPHTTLPPLNVTGTLPFFQRKSSVAPIVASTSTAAFLIPSMVVQQAGRLNFHTTSTTAELVAICKALEALLVLEPRAAVILTDSRKYFIPRLSEAKRLVHLITRMGHPHDGVASGNAPPPLPESKLSRKESSLLHRLRAGCPFTAKTLHKISRKNSPNCNSCGTLEDTEHVLWSCPKYGSARTVLHTALQTSSTSVTTPHQLMFPNGGKRLTEHTFRALLEFLKATSFDALIGHEEQPNAEAALATNHVSALTCQFDDEAIECPPRRRNAVSRQNAELKFRELSRWTRGRPTWTIDARAASDNDWSWAKSASLRQHVNSRGDKRRRPKASPSLAQRSPRQVHGRHVPYIAEVVIEAASTRPLDAERASRRASRVPCHGFRNSELTAGRDSRGKRTCQISAAALISSVRLGHTTRTRPEEPEETRHARRDRNPGRAEGKETRHASGLERRQREGGASVDMADAAGNGRLSAALDHEGEPHLSLLSEDTARGHGITTSYMRRLSFDPILCVVQQTEISQTILGQNGKTDLGGVKQRNLPRVAQQQQQIFWLGFDLDEHRTGVRSCITTAWCTLKTPG</sequence>
<gene>
    <name evidence="1" type="ORF">HPB47_022129</name>
</gene>
<evidence type="ECO:0000313" key="2">
    <source>
        <dbReference type="Proteomes" id="UP000805193"/>
    </source>
</evidence>
<protein>
    <submittedName>
        <fullName evidence="1">Uncharacterized protein</fullName>
    </submittedName>
</protein>
<accession>A0AC60QB93</accession>
<dbReference type="EMBL" id="JABSTQ010009260">
    <property type="protein sequence ID" value="KAG0431069.1"/>
    <property type="molecule type" value="Genomic_DNA"/>
</dbReference>
<dbReference type="Proteomes" id="UP000805193">
    <property type="component" value="Unassembled WGS sequence"/>
</dbReference>
<name>A0AC60QB93_IXOPE</name>
<comment type="caution">
    <text evidence="1">The sequence shown here is derived from an EMBL/GenBank/DDBJ whole genome shotgun (WGS) entry which is preliminary data.</text>
</comment>
<proteinExistence type="predicted"/>
<evidence type="ECO:0000313" key="1">
    <source>
        <dbReference type="EMBL" id="KAG0431069.1"/>
    </source>
</evidence>
<reference evidence="1 2" key="1">
    <citation type="journal article" date="2020" name="Cell">
        <title>Large-Scale Comparative Analyses of Tick Genomes Elucidate Their Genetic Diversity and Vector Capacities.</title>
        <authorList>
            <consortium name="Tick Genome and Microbiome Consortium (TIGMIC)"/>
            <person name="Jia N."/>
            <person name="Wang J."/>
            <person name="Shi W."/>
            <person name="Du L."/>
            <person name="Sun Y."/>
            <person name="Zhan W."/>
            <person name="Jiang J.F."/>
            <person name="Wang Q."/>
            <person name="Zhang B."/>
            <person name="Ji P."/>
            <person name="Bell-Sakyi L."/>
            <person name="Cui X.M."/>
            <person name="Yuan T.T."/>
            <person name="Jiang B.G."/>
            <person name="Yang W.F."/>
            <person name="Lam T.T."/>
            <person name="Chang Q.C."/>
            <person name="Ding S.J."/>
            <person name="Wang X.J."/>
            <person name="Zhu J.G."/>
            <person name="Ruan X.D."/>
            <person name="Zhao L."/>
            <person name="Wei J.T."/>
            <person name="Ye R.Z."/>
            <person name="Que T.C."/>
            <person name="Du C.H."/>
            <person name="Zhou Y.H."/>
            <person name="Cheng J.X."/>
            <person name="Dai P.F."/>
            <person name="Guo W.B."/>
            <person name="Han X.H."/>
            <person name="Huang E.J."/>
            <person name="Li L.F."/>
            <person name="Wei W."/>
            <person name="Gao Y.C."/>
            <person name="Liu J.Z."/>
            <person name="Shao H.Z."/>
            <person name="Wang X."/>
            <person name="Wang C.C."/>
            <person name="Yang T.C."/>
            <person name="Huo Q.B."/>
            <person name="Li W."/>
            <person name="Chen H.Y."/>
            <person name="Chen S.E."/>
            <person name="Zhou L.G."/>
            <person name="Ni X.B."/>
            <person name="Tian J.H."/>
            <person name="Sheng Y."/>
            <person name="Liu T."/>
            <person name="Pan Y.S."/>
            <person name="Xia L.Y."/>
            <person name="Li J."/>
            <person name="Zhao F."/>
            <person name="Cao W.C."/>
        </authorList>
    </citation>
    <scope>NUCLEOTIDE SEQUENCE [LARGE SCALE GENOMIC DNA]</scope>
    <source>
        <strain evidence="1">Iper-2018</strain>
    </source>
</reference>
<organism evidence="1 2">
    <name type="scientific">Ixodes persulcatus</name>
    <name type="common">Taiga tick</name>
    <dbReference type="NCBI Taxonomy" id="34615"/>
    <lineage>
        <taxon>Eukaryota</taxon>
        <taxon>Metazoa</taxon>
        <taxon>Ecdysozoa</taxon>
        <taxon>Arthropoda</taxon>
        <taxon>Chelicerata</taxon>
        <taxon>Arachnida</taxon>
        <taxon>Acari</taxon>
        <taxon>Parasitiformes</taxon>
        <taxon>Ixodida</taxon>
        <taxon>Ixodoidea</taxon>
        <taxon>Ixodidae</taxon>
        <taxon>Ixodinae</taxon>
        <taxon>Ixodes</taxon>
    </lineage>
</organism>
<keyword evidence="2" id="KW-1185">Reference proteome</keyword>